<keyword evidence="2" id="KW-1185">Reference proteome</keyword>
<name>A0A812J609_9DINO</name>
<accession>A0A812J609</accession>
<dbReference type="EMBL" id="CAJNDS010000386">
    <property type="protein sequence ID" value="CAE7200411.1"/>
    <property type="molecule type" value="Genomic_DNA"/>
</dbReference>
<gene>
    <name evidence="1" type="ORF">SNAT2548_LOCUS5949</name>
</gene>
<proteinExistence type="predicted"/>
<comment type="caution">
    <text evidence="1">The sequence shown here is derived from an EMBL/GenBank/DDBJ whole genome shotgun (WGS) entry which is preliminary data.</text>
</comment>
<sequence length="180" mass="19435">MVEGHAACHHDHGNPGLEEHHYACCGIVRASKNPKKWAILLAEGVGFVCDVAMCFTLNPAPFIISMCVKGLAFAISMFDGPPGTRSITTVFVTDRFEQPLQVGVYDGTDAVTWCAEKVVLLNPGESAILAPRGVVSQQSSLKQVFVRYWLDGKMLGEDMVNVHSAYAIKGRTPVLQAVCG</sequence>
<protein>
    <submittedName>
        <fullName evidence="1">Uncharacterized protein</fullName>
    </submittedName>
</protein>
<organism evidence="1 2">
    <name type="scientific">Symbiodinium natans</name>
    <dbReference type="NCBI Taxonomy" id="878477"/>
    <lineage>
        <taxon>Eukaryota</taxon>
        <taxon>Sar</taxon>
        <taxon>Alveolata</taxon>
        <taxon>Dinophyceae</taxon>
        <taxon>Suessiales</taxon>
        <taxon>Symbiodiniaceae</taxon>
        <taxon>Symbiodinium</taxon>
    </lineage>
</organism>
<dbReference type="AlphaFoldDB" id="A0A812J609"/>
<evidence type="ECO:0000313" key="1">
    <source>
        <dbReference type="EMBL" id="CAE7200411.1"/>
    </source>
</evidence>
<reference evidence="1" key="1">
    <citation type="submission" date="2021-02" db="EMBL/GenBank/DDBJ databases">
        <authorList>
            <person name="Dougan E. K."/>
            <person name="Rhodes N."/>
            <person name="Thang M."/>
            <person name="Chan C."/>
        </authorList>
    </citation>
    <scope>NUCLEOTIDE SEQUENCE</scope>
</reference>
<dbReference type="Proteomes" id="UP000604046">
    <property type="component" value="Unassembled WGS sequence"/>
</dbReference>
<evidence type="ECO:0000313" key="2">
    <source>
        <dbReference type="Proteomes" id="UP000604046"/>
    </source>
</evidence>